<accession>A0A8B8ABM9</accession>
<keyword evidence="3" id="KW-1185">Reference proteome</keyword>
<organism evidence="3 4">
    <name type="scientific">Crassostrea virginica</name>
    <name type="common">Eastern oyster</name>
    <dbReference type="NCBI Taxonomy" id="6565"/>
    <lineage>
        <taxon>Eukaryota</taxon>
        <taxon>Metazoa</taxon>
        <taxon>Spiralia</taxon>
        <taxon>Lophotrochozoa</taxon>
        <taxon>Mollusca</taxon>
        <taxon>Bivalvia</taxon>
        <taxon>Autobranchia</taxon>
        <taxon>Pteriomorphia</taxon>
        <taxon>Ostreida</taxon>
        <taxon>Ostreoidea</taxon>
        <taxon>Ostreidae</taxon>
        <taxon>Crassostrea</taxon>
    </lineage>
</organism>
<dbReference type="KEGG" id="cvn:111100031"/>
<dbReference type="Proteomes" id="UP000694844">
    <property type="component" value="Chromosome 6"/>
</dbReference>
<name>A0A8B8ABM9_CRAVI</name>
<proteinExistence type="predicted"/>
<feature type="transmembrane region" description="Helical" evidence="2">
    <location>
        <begin position="144"/>
        <end position="163"/>
    </location>
</feature>
<dbReference type="AlphaFoldDB" id="A0A8B8ABM9"/>
<keyword evidence="2" id="KW-1133">Transmembrane helix</keyword>
<evidence type="ECO:0000313" key="4">
    <source>
        <dbReference type="RefSeq" id="XP_022287324.1"/>
    </source>
</evidence>
<feature type="transmembrane region" description="Helical" evidence="2">
    <location>
        <begin position="12"/>
        <end position="32"/>
    </location>
</feature>
<reference evidence="4" key="1">
    <citation type="submission" date="2025-08" db="UniProtKB">
        <authorList>
            <consortium name="RefSeq"/>
        </authorList>
    </citation>
    <scope>IDENTIFICATION</scope>
    <source>
        <tissue evidence="4">Whole sample</tissue>
    </source>
</reference>
<keyword evidence="2" id="KW-0812">Transmembrane</keyword>
<dbReference type="OrthoDB" id="6098628at2759"/>
<feature type="region of interest" description="Disordered" evidence="1">
    <location>
        <begin position="186"/>
        <end position="244"/>
    </location>
</feature>
<dbReference type="GeneID" id="111100031"/>
<evidence type="ECO:0000256" key="2">
    <source>
        <dbReference type="SAM" id="Phobius"/>
    </source>
</evidence>
<dbReference type="RefSeq" id="XP_022287324.1">
    <property type="nucleotide sequence ID" value="XM_022431616.1"/>
</dbReference>
<evidence type="ECO:0000313" key="3">
    <source>
        <dbReference type="Proteomes" id="UP000694844"/>
    </source>
</evidence>
<evidence type="ECO:0000256" key="1">
    <source>
        <dbReference type="SAM" id="MobiDB-lite"/>
    </source>
</evidence>
<sequence length="448" mass="51966">MCSKMENRDVLYLLAVIVVCILKIFFYVTILLSNNWAEGNGSNFGVLKYCAHNETSCQQVTDKLQVIKVELNTTLAFICISIILSSAWLIISLVFCRKRLRKEMKGHKIIHICTAMLLVLIEAATMIAFAAGIDNLNDVYSLGWTFYCAVPLPVLTLCFWFLFRKSTIESRRVCCWKSSAVEDSSDTLNEESAGNRRSCSQRNPQIRETQESAGNQESHNPRSPQGVNAENDGNPECPVLSDPQRSELGDIRQRIMDNEEPRFISKNSPLKGPIKKYLKKQFPKKIFLNEPDMELEAEAIVLIKQFGLTYSRQEILRSINVYASRKYVSFRNEIKSKLLSTETDAGVLCIQDLGRYLFKKFTPEVEQTTLVLRAFCHEKKLLQKQKHHAEPFSEDFWSDFKIYRAMVEDDEDPQKWDRIRAREERRIDKYVKRRSRIKEKKTRSEKNR</sequence>
<protein>
    <submittedName>
        <fullName evidence="4">Uncharacterized protein LOC111100031</fullName>
    </submittedName>
</protein>
<gene>
    <name evidence="4" type="primary">LOC111100031</name>
</gene>
<keyword evidence="2" id="KW-0472">Membrane</keyword>
<feature type="transmembrane region" description="Helical" evidence="2">
    <location>
        <begin position="75"/>
        <end position="97"/>
    </location>
</feature>
<feature type="transmembrane region" description="Helical" evidence="2">
    <location>
        <begin position="109"/>
        <end position="132"/>
    </location>
</feature>
<feature type="compositionally biased region" description="Polar residues" evidence="1">
    <location>
        <begin position="190"/>
        <end position="228"/>
    </location>
</feature>